<dbReference type="EMBL" id="QZXA01000009">
    <property type="protein sequence ID" value="RJT31100.1"/>
    <property type="molecule type" value="Genomic_DNA"/>
</dbReference>
<reference evidence="2 3" key="1">
    <citation type="submission" date="2018-09" db="EMBL/GenBank/DDBJ databases">
        <title>Mesorhizobium carmichaelinearum sp. nov. isolated from Carmichaelinea spp. root nodules in New Zealand.</title>
        <authorList>
            <person name="De Meyer S.E."/>
        </authorList>
    </citation>
    <scope>NUCLEOTIDE SEQUENCE [LARGE SCALE GENOMIC DNA]</scope>
    <source>
        <strain evidence="2 3">LMG 28313</strain>
    </source>
</reference>
<comment type="caution">
    <text evidence="2">The sequence shown here is derived from an EMBL/GenBank/DDBJ whole genome shotgun (WGS) entry which is preliminary data.</text>
</comment>
<dbReference type="Proteomes" id="UP000275530">
    <property type="component" value="Unassembled WGS sequence"/>
</dbReference>
<protein>
    <submittedName>
        <fullName evidence="2">Uncharacterized protein</fullName>
    </submittedName>
</protein>
<feature type="compositionally biased region" description="Basic residues" evidence="1">
    <location>
        <begin position="72"/>
        <end position="81"/>
    </location>
</feature>
<gene>
    <name evidence="2" type="ORF">D3242_22840</name>
</gene>
<keyword evidence="3" id="KW-1185">Reference proteome</keyword>
<proteinExistence type="predicted"/>
<organism evidence="2 3">
    <name type="scientific">Mesorhizobium jarvisii</name>
    <dbReference type="NCBI Taxonomy" id="1777867"/>
    <lineage>
        <taxon>Bacteria</taxon>
        <taxon>Pseudomonadati</taxon>
        <taxon>Pseudomonadota</taxon>
        <taxon>Alphaproteobacteria</taxon>
        <taxon>Hyphomicrobiales</taxon>
        <taxon>Phyllobacteriaceae</taxon>
        <taxon>Mesorhizobium</taxon>
    </lineage>
</organism>
<evidence type="ECO:0000313" key="3">
    <source>
        <dbReference type="Proteomes" id="UP000275530"/>
    </source>
</evidence>
<accession>A0A6M7TJW8</accession>
<sequence length="81" mass="8681">MKLKSIDQISISAVKADSLRPGEEFEVGDAYGAELIKQHPDKFEVLEAAEEKSEAAPENKAEGAAPANKVITGRKTKAKAK</sequence>
<name>A0A6M7TJW8_9HYPH</name>
<dbReference type="AlphaFoldDB" id="A0A6M7TJW8"/>
<feature type="compositionally biased region" description="Basic and acidic residues" evidence="1">
    <location>
        <begin position="49"/>
        <end position="61"/>
    </location>
</feature>
<evidence type="ECO:0000256" key="1">
    <source>
        <dbReference type="SAM" id="MobiDB-lite"/>
    </source>
</evidence>
<feature type="region of interest" description="Disordered" evidence="1">
    <location>
        <begin position="49"/>
        <end position="81"/>
    </location>
</feature>
<evidence type="ECO:0000313" key="2">
    <source>
        <dbReference type="EMBL" id="RJT31100.1"/>
    </source>
</evidence>
<dbReference type="RefSeq" id="WP_064982659.1">
    <property type="nucleotide sequence ID" value="NZ_CP033507.1"/>
</dbReference>